<keyword evidence="2" id="KW-1185">Reference proteome</keyword>
<sequence length="52" mass="6101">MCLMGSIQGALYAVCTVRDWNQWKLGWNLYSIHWGLCLLLLWDLCYSMKSCI</sequence>
<name>A0A7J9AS42_9ROSI</name>
<evidence type="ECO:0000313" key="1">
    <source>
        <dbReference type="EMBL" id="MBA0726938.1"/>
    </source>
</evidence>
<dbReference type="EMBL" id="JABEZV010000012">
    <property type="protein sequence ID" value="MBA0726938.1"/>
    <property type="molecule type" value="Genomic_DNA"/>
</dbReference>
<dbReference type="Proteomes" id="UP000593574">
    <property type="component" value="Unassembled WGS sequence"/>
</dbReference>
<proteinExistence type="predicted"/>
<evidence type="ECO:0000313" key="2">
    <source>
        <dbReference type="Proteomes" id="UP000593574"/>
    </source>
</evidence>
<organism evidence="1 2">
    <name type="scientific">Gossypium laxum</name>
    <dbReference type="NCBI Taxonomy" id="34288"/>
    <lineage>
        <taxon>Eukaryota</taxon>
        <taxon>Viridiplantae</taxon>
        <taxon>Streptophyta</taxon>
        <taxon>Embryophyta</taxon>
        <taxon>Tracheophyta</taxon>
        <taxon>Spermatophyta</taxon>
        <taxon>Magnoliopsida</taxon>
        <taxon>eudicotyledons</taxon>
        <taxon>Gunneridae</taxon>
        <taxon>Pentapetalae</taxon>
        <taxon>rosids</taxon>
        <taxon>malvids</taxon>
        <taxon>Malvales</taxon>
        <taxon>Malvaceae</taxon>
        <taxon>Malvoideae</taxon>
        <taxon>Gossypium</taxon>
    </lineage>
</organism>
<gene>
    <name evidence="1" type="ORF">Golax_002729</name>
</gene>
<comment type="caution">
    <text evidence="1">The sequence shown here is derived from an EMBL/GenBank/DDBJ whole genome shotgun (WGS) entry which is preliminary data.</text>
</comment>
<protein>
    <submittedName>
        <fullName evidence="1">Uncharacterized protein</fullName>
    </submittedName>
</protein>
<dbReference type="AlphaFoldDB" id="A0A7J9AS42"/>
<accession>A0A7J9AS42</accession>
<reference evidence="1 2" key="1">
    <citation type="journal article" date="2019" name="Genome Biol. Evol.">
        <title>Insights into the evolution of the New World diploid cottons (Gossypium, subgenus Houzingenia) based on genome sequencing.</title>
        <authorList>
            <person name="Grover C.E."/>
            <person name="Arick M.A. 2nd"/>
            <person name="Thrash A."/>
            <person name="Conover J.L."/>
            <person name="Sanders W.S."/>
            <person name="Peterson D.G."/>
            <person name="Frelichowski J.E."/>
            <person name="Scheffler J.A."/>
            <person name="Scheffler B.E."/>
            <person name="Wendel J.F."/>
        </authorList>
    </citation>
    <scope>NUCLEOTIDE SEQUENCE [LARGE SCALE GENOMIC DNA]</scope>
    <source>
        <strain evidence="1">4</strain>
        <tissue evidence="1">Leaf</tissue>
    </source>
</reference>